<sequence length="148" mass="15637">MQLSVLSVVAFAAAALARPGLEQRDDAQIVHLTFHGGPASYAMEFAADGVVHQTNNDIAISVIDAPDYFAQDHCTFVTDGEVTLQGAISPDGKQQILVGPPQPIRAVSCEGFCLSTYANCYENGQFVGPCCAGFCAANKCRPWVNPSA</sequence>
<evidence type="ECO:0000256" key="1">
    <source>
        <dbReference type="SAM" id="SignalP"/>
    </source>
</evidence>
<comment type="caution">
    <text evidence="2">The sequence shown here is derived from an EMBL/GenBank/DDBJ whole genome shotgun (WGS) entry which is preliminary data.</text>
</comment>
<evidence type="ECO:0000313" key="3">
    <source>
        <dbReference type="Proteomes" id="UP001187682"/>
    </source>
</evidence>
<evidence type="ECO:0000313" key="2">
    <source>
        <dbReference type="EMBL" id="SPN99816.1"/>
    </source>
</evidence>
<keyword evidence="3" id="KW-1185">Reference proteome</keyword>
<feature type="chain" id="PRO_5042260834" description="SSCRP protein" evidence="1">
    <location>
        <begin position="18"/>
        <end position="148"/>
    </location>
</feature>
<evidence type="ECO:0008006" key="4">
    <source>
        <dbReference type="Google" id="ProtNLM"/>
    </source>
</evidence>
<protein>
    <recommendedName>
        <fullName evidence="4">SSCRP protein</fullName>
    </recommendedName>
</protein>
<name>A0AAE8SSV7_9PEZI</name>
<dbReference type="Proteomes" id="UP001187682">
    <property type="component" value="Unassembled WGS sequence"/>
</dbReference>
<gene>
    <name evidence="2" type="ORF">DNG_02668</name>
</gene>
<dbReference type="EMBL" id="ONZQ02000003">
    <property type="protein sequence ID" value="SPN99816.1"/>
    <property type="molecule type" value="Genomic_DNA"/>
</dbReference>
<feature type="signal peptide" evidence="1">
    <location>
        <begin position="1"/>
        <end position="17"/>
    </location>
</feature>
<reference evidence="2" key="1">
    <citation type="submission" date="2018-03" db="EMBL/GenBank/DDBJ databases">
        <authorList>
            <person name="Guldener U."/>
        </authorList>
    </citation>
    <scope>NUCLEOTIDE SEQUENCE</scope>
</reference>
<organism evidence="2 3">
    <name type="scientific">Cephalotrichum gorgonifer</name>
    <dbReference type="NCBI Taxonomy" id="2041049"/>
    <lineage>
        <taxon>Eukaryota</taxon>
        <taxon>Fungi</taxon>
        <taxon>Dikarya</taxon>
        <taxon>Ascomycota</taxon>
        <taxon>Pezizomycotina</taxon>
        <taxon>Sordariomycetes</taxon>
        <taxon>Hypocreomycetidae</taxon>
        <taxon>Microascales</taxon>
        <taxon>Microascaceae</taxon>
        <taxon>Cephalotrichum</taxon>
    </lineage>
</organism>
<keyword evidence="1" id="KW-0732">Signal</keyword>
<proteinExistence type="predicted"/>
<dbReference type="AlphaFoldDB" id="A0AAE8SSV7"/>
<accession>A0AAE8SSV7</accession>